<proteinExistence type="predicted"/>
<dbReference type="InterPro" id="IPR011009">
    <property type="entry name" value="Kinase-like_dom_sf"/>
</dbReference>
<dbReference type="Pfam" id="PF01636">
    <property type="entry name" value="APH"/>
    <property type="match status" value="1"/>
</dbReference>
<dbReference type="Gene3D" id="3.30.200.20">
    <property type="entry name" value="Phosphorylase Kinase, domain 1"/>
    <property type="match status" value="1"/>
</dbReference>
<dbReference type="STRING" id="1533.SAMN05443638_11243"/>
<dbReference type="Proteomes" id="UP000184035">
    <property type="component" value="Unassembled WGS sequence"/>
</dbReference>
<dbReference type="Gene3D" id="3.90.1200.10">
    <property type="match status" value="1"/>
</dbReference>
<sequence>MEDVLYLVENNYNIRILDSKPMKNIYKLRDDKGEEYCLKVIKYNYPHFYFILSAILHLQKRGFQKIPKIMKTINEEYFIRINDKFAYLMPWIDSRESNYDNPIDLYRAAKKLGEFHKFSSNFIINKDMNPRIGWFTWINTFRVRGEEILDFEKRAHQKIFKSDFDKLFLSMIPREINSINKTLENLKNNNYYEVMNKEVTKLNFCHHDYAYHNVLVDKNDEINIIDFDYCILDTHIHDLSSLMIRAMKDGKWDLKKANLIIEGYLKAGWLTNEEIPLMSAFMEFSQGFWQVGLQYYWERQPWEEENFMRRLIKYKEDIEYRQEFVEEFKHFKVVK</sequence>
<name>A0A1M4WI07_9CLOT</name>
<keyword evidence="2" id="KW-0167">Capsid protein</keyword>
<dbReference type="InterPro" id="IPR002575">
    <property type="entry name" value="Aminoglycoside_PTrfase"/>
</dbReference>
<dbReference type="InterPro" id="IPR047175">
    <property type="entry name" value="CotS-like"/>
</dbReference>
<evidence type="ECO:0000259" key="1">
    <source>
        <dbReference type="Pfam" id="PF01636"/>
    </source>
</evidence>
<protein>
    <submittedName>
        <fullName evidence="2">Spore coat protein, CotS family</fullName>
    </submittedName>
</protein>
<dbReference type="AlphaFoldDB" id="A0A1M4WI07"/>
<dbReference type="RefSeq" id="WP_242977304.1">
    <property type="nucleotide sequence ID" value="NZ_FQVM01000012.1"/>
</dbReference>
<feature type="domain" description="Aminoglycoside phosphotransferase" evidence="1">
    <location>
        <begin position="26"/>
        <end position="243"/>
    </location>
</feature>
<gene>
    <name evidence="2" type="ORF">SAMN05443638_11243</name>
</gene>
<organism evidence="2 3">
    <name type="scientific">Clostridium fallax</name>
    <dbReference type="NCBI Taxonomy" id="1533"/>
    <lineage>
        <taxon>Bacteria</taxon>
        <taxon>Bacillati</taxon>
        <taxon>Bacillota</taxon>
        <taxon>Clostridia</taxon>
        <taxon>Eubacteriales</taxon>
        <taxon>Clostridiaceae</taxon>
        <taxon>Clostridium</taxon>
    </lineage>
</organism>
<keyword evidence="3" id="KW-1185">Reference proteome</keyword>
<dbReference type="InterPro" id="IPR014255">
    <property type="entry name" value="Spore_coat_CotS"/>
</dbReference>
<dbReference type="NCBIfam" id="TIGR02906">
    <property type="entry name" value="spore_CotS"/>
    <property type="match status" value="1"/>
</dbReference>
<accession>A0A1M4WI07</accession>
<reference evidence="2 3" key="1">
    <citation type="submission" date="2016-11" db="EMBL/GenBank/DDBJ databases">
        <authorList>
            <person name="Jaros S."/>
            <person name="Januszkiewicz K."/>
            <person name="Wedrychowicz H."/>
        </authorList>
    </citation>
    <scope>NUCLEOTIDE SEQUENCE [LARGE SCALE GENOMIC DNA]</scope>
    <source>
        <strain evidence="2 3">DSM 2631</strain>
    </source>
</reference>
<evidence type="ECO:0000313" key="3">
    <source>
        <dbReference type="Proteomes" id="UP000184035"/>
    </source>
</evidence>
<dbReference type="SUPFAM" id="SSF56112">
    <property type="entry name" value="Protein kinase-like (PK-like)"/>
    <property type="match status" value="1"/>
</dbReference>
<dbReference type="GO" id="GO:0042601">
    <property type="term" value="C:endospore-forming forespore"/>
    <property type="evidence" value="ECO:0007669"/>
    <property type="project" value="TreeGrafter"/>
</dbReference>
<dbReference type="PANTHER" id="PTHR39179">
    <property type="entry name" value="SPORE COAT PROTEIN I"/>
    <property type="match status" value="1"/>
</dbReference>
<dbReference type="EMBL" id="FQVM01000012">
    <property type="protein sequence ID" value="SHE80602.1"/>
    <property type="molecule type" value="Genomic_DNA"/>
</dbReference>
<keyword evidence="2" id="KW-0946">Virion</keyword>
<evidence type="ECO:0000313" key="2">
    <source>
        <dbReference type="EMBL" id="SHE80602.1"/>
    </source>
</evidence>
<dbReference type="PANTHER" id="PTHR39179:SF1">
    <property type="entry name" value="SPORE COAT PROTEIN I"/>
    <property type="match status" value="1"/>
</dbReference>